<feature type="transmembrane region" description="Helical" evidence="9">
    <location>
        <begin position="15"/>
        <end position="36"/>
    </location>
</feature>
<evidence type="ECO:0000256" key="5">
    <source>
        <dbReference type="ARBA" id="ARBA00022692"/>
    </source>
</evidence>
<evidence type="ECO:0000256" key="9">
    <source>
        <dbReference type="SAM" id="Phobius"/>
    </source>
</evidence>
<keyword evidence="6 9" id="KW-1133">Transmembrane helix</keyword>
<protein>
    <submittedName>
        <fullName evidence="11">Na+/H+ antiporter NhaC</fullName>
    </submittedName>
</protein>
<reference evidence="11 12" key="1">
    <citation type="submission" date="2018-08" db="EMBL/GenBank/DDBJ databases">
        <title>A genome reference for cultivated species of the human gut microbiota.</title>
        <authorList>
            <person name="Zou Y."/>
            <person name="Xue W."/>
            <person name="Luo G."/>
        </authorList>
    </citation>
    <scope>NUCLEOTIDE SEQUENCE [LARGE SCALE GENOMIC DNA]</scope>
    <source>
        <strain evidence="11 12">AM07-24</strain>
    </source>
</reference>
<evidence type="ECO:0000259" key="10">
    <source>
        <dbReference type="Pfam" id="PF03553"/>
    </source>
</evidence>
<gene>
    <name evidence="11" type="primary">nhaC</name>
    <name evidence="11" type="ORF">DW099_09330</name>
</gene>
<feature type="transmembrane region" description="Helical" evidence="9">
    <location>
        <begin position="264"/>
        <end position="282"/>
    </location>
</feature>
<dbReference type="PANTHER" id="PTHR33451">
    <property type="entry name" value="MALATE-2H(+)/NA(+)-LACTATE ANTIPORTER"/>
    <property type="match status" value="1"/>
</dbReference>
<dbReference type="Proteomes" id="UP000284841">
    <property type="component" value="Unassembled WGS sequence"/>
</dbReference>
<evidence type="ECO:0000256" key="2">
    <source>
        <dbReference type="ARBA" id="ARBA00022448"/>
    </source>
</evidence>
<evidence type="ECO:0000313" key="12">
    <source>
        <dbReference type="Proteomes" id="UP000284841"/>
    </source>
</evidence>
<dbReference type="InterPro" id="IPR052180">
    <property type="entry name" value="NhaC_Na-H+_Antiporter"/>
</dbReference>
<dbReference type="NCBIfam" id="TIGR00931">
    <property type="entry name" value="antiport_nhaC"/>
    <property type="match status" value="1"/>
</dbReference>
<feature type="transmembrane region" description="Helical" evidence="9">
    <location>
        <begin position="142"/>
        <end position="168"/>
    </location>
</feature>
<keyword evidence="12" id="KW-1185">Reference proteome</keyword>
<evidence type="ECO:0000256" key="1">
    <source>
        <dbReference type="ARBA" id="ARBA00004651"/>
    </source>
</evidence>
<keyword evidence="3" id="KW-0050">Antiport</keyword>
<feature type="transmembrane region" description="Helical" evidence="9">
    <location>
        <begin position="326"/>
        <end position="348"/>
    </location>
</feature>
<dbReference type="GO" id="GO:0005886">
    <property type="term" value="C:plasma membrane"/>
    <property type="evidence" value="ECO:0007669"/>
    <property type="project" value="UniProtKB-SubCell"/>
</dbReference>
<feature type="transmembrane region" description="Helical" evidence="9">
    <location>
        <begin position="42"/>
        <end position="60"/>
    </location>
</feature>
<name>A0A415E4M4_9FIRM</name>
<proteinExistence type="inferred from homology"/>
<comment type="similarity">
    <text evidence="8">Belongs to the NhaC Na(+)/H(+) (TC 2.A.35) antiporter family.</text>
</comment>
<dbReference type="InterPro" id="IPR018461">
    <property type="entry name" value="Na/H_Antiport_NhaC-like_C"/>
</dbReference>
<feature type="transmembrane region" description="Helical" evidence="9">
    <location>
        <begin position="109"/>
        <end position="130"/>
    </location>
</feature>
<evidence type="ECO:0000256" key="8">
    <source>
        <dbReference type="ARBA" id="ARBA00038435"/>
    </source>
</evidence>
<dbReference type="OrthoDB" id="9762978at2"/>
<sequence>MEKETKMRQPRAPHFWEAIVSFLGLIAVMSIGIIIFGVDPHIPMFIGVIIAALISLRLGYKWEAIEEMMVTGISRAMQAILILTIVGMMVGVWLLSGTIPTMIYYGLKLLSPSVFLVASVLICSITSLATGTSWGTMGTMGLALMGIAAGLGMPIGPTAGAILSGSYFGDKLSPLSDTTNLAPAMAGTDVFTHVKYMIKATLVAYVIALAFFGIYGFMHAASNNVDTSQVSELINGLQATYNINPILLLPPLVVILAIALKVPAIPGITLGVIVGAVLAPIFQSNVAIFDHDTLELLHHGASFGDILVVARNGFTCNSGLKALDDLLTTGGLMSMASSILMTIIAMMFGGIMEGTRQLEVIINKITKYVKSGPGLIAATEATCIASNVVMPEQYISILVPGRMYAGAYRKAGFHPKSLSNALESAGTVTSCLVPWNTCGMYIAATLGVTAGTYLPWAVFNYAMPVVTLLMAFIGITITKMTPEEQAKADAGELV</sequence>
<keyword evidence="7 9" id="KW-0472">Membrane</keyword>
<evidence type="ECO:0000256" key="3">
    <source>
        <dbReference type="ARBA" id="ARBA00022449"/>
    </source>
</evidence>
<dbReference type="Pfam" id="PF03553">
    <property type="entry name" value="Na_H_antiporter"/>
    <property type="match status" value="1"/>
</dbReference>
<evidence type="ECO:0000313" key="11">
    <source>
        <dbReference type="EMBL" id="RHJ88571.1"/>
    </source>
</evidence>
<dbReference type="AlphaFoldDB" id="A0A415E4M4"/>
<dbReference type="RefSeq" id="WP_067542907.1">
    <property type="nucleotide sequence ID" value="NZ_AP025567.1"/>
</dbReference>
<comment type="caution">
    <text evidence="11">The sequence shown here is derived from an EMBL/GenBank/DDBJ whole genome shotgun (WGS) entry which is preliminary data.</text>
</comment>
<accession>A0A415E4M4</accession>
<dbReference type="EMBL" id="QRMS01000002">
    <property type="protein sequence ID" value="RHJ88571.1"/>
    <property type="molecule type" value="Genomic_DNA"/>
</dbReference>
<feature type="transmembrane region" description="Helical" evidence="9">
    <location>
        <begin position="458"/>
        <end position="477"/>
    </location>
</feature>
<comment type="subcellular location">
    <subcellularLocation>
        <location evidence="1">Cell membrane</location>
        <topology evidence="1">Multi-pass membrane protein</topology>
    </subcellularLocation>
</comment>
<dbReference type="GO" id="GO:0015297">
    <property type="term" value="F:antiporter activity"/>
    <property type="evidence" value="ECO:0007669"/>
    <property type="project" value="UniProtKB-KW"/>
</dbReference>
<keyword evidence="2" id="KW-0813">Transport</keyword>
<dbReference type="PANTHER" id="PTHR33451:SF3">
    <property type="entry name" value="MALATE-2H(+)_NA(+)-LACTATE ANTIPORTER"/>
    <property type="match status" value="1"/>
</dbReference>
<dbReference type="InterPro" id="IPR004770">
    <property type="entry name" value="Na/H_antiport_NhaC"/>
</dbReference>
<evidence type="ECO:0000256" key="4">
    <source>
        <dbReference type="ARBA" id="ARBA00022475"/>
    </source>
</evidence>
<evidence type="ECO:0000256" key="7">
    <source>
        <dbReference type="ARBA" id="ARBA00023136"/>
    </source>
</evidence>
<feature type="domain" description="Na+/H+ antiporter NhaC-like C-terminal" evidence="10">
    <location>
        <begin position="166"/>
        <end position="475"/>
    </location>
</feature>
<evidence type="ECO:0000256" key="6">
    <source>
        <dbReference type="ARBA" id="ARBA00022989"/>
    </source>
</evidence>
<feature type="transmembrane region" description="Helical" evidence="9">
    <location>
        <begin position="196"/>
        <end position="218"/>
    </location>
</feature>
<organism evidence="11 12">
    <name type="scientific">Emergencia timonensis</name>
    <dbReference type="NCBI Taxonomy" id="1776384"/>
    <lineage>
        <taxon>Bacteria</taxon>
        <taxon>Bacillati</taxon>
        <taxon>Bacillota</taxon>
        <taxon>Clostridia</taxon>
        <taxon>Peptostreptococcales</taxon>
        <taxon>Anaerovoracaceae</taxon>
        <taxon>Emergencia</taxon>
    </lineage>
</organism>
<dbReference type="GeneID" id="83006495"/>
<feature type="transmembrane region" description="Helical" evidence="9">
    <location>
        <begin position="239"/>
        <end position="258"/>
    </location>
</feature>
<keyword evidence="5 9" id="KW-0812">Transmembrane</keyword>
<keyword evidence="4" id="KW-1003">Cell membrane</keyword>
<feature type="transmembrane region" description="Helical" evidence="9">
    <location>
        <begin position="80"/>
        <end position="103"/>
    </location>
</feature>